<dbReference type="EMBL" id="JAAOIC020000032">
    <property type="protein sequence ID" value="KAG8039695.1"/>
    <property type="molecule type" value="Genomic_DNA"/>
</dbReference>
<reference evidence="8" key="1">
    <citation type="submission" date="2020-03" db="EMBL/GenBank/DDBJ databases">
        <authorList>
            <person name="Chebbi M.A."/>
            <person name="Drezen J.M."/>
        </authorList>
    </citation>
    <scope>NUCLEOTIDE SEQUENCE</scope>
    <source>
        <tissue evidence="8">Whole body</tissue>
    </source>
</reference>
<feature type="region of interest" description="Disordered" evidence="6">
    <location>
        <begin position="22"/>
        <end position="44"/>
    </location>
</feature>
<name>A0A8J5QQW6_9HYME</name>
<protein>
    <recommendedName>
        <fullName evidence="2">phospholipase A1</fullName>
        <ecNumber evidence="2">3.1.1.32</ecNumber>
    </recommendedName>
</protein>
<evidence type="ECO:0000256" key="5">
    <source>
        <dbReference type="RuleBase" id="RU004262"/>
    </source>
</evidence>
<comment type="caution">
    <text evidence="8">The sequence shown here is derived from an EMBL/GenBank/DDBJ whole genome shotgun (WGS) entry which is preliminary data.</text>
</comment>
<keyword evidence="4" id="KW-1015">Disulfide bond</keyword>
<feature type="compositionally biased region" description="Polar residues" evidence="6">
    <location>
        <begin position="22"/>
        <end position="33"/>
    </location>
</feature>
<reference evidence="8" key="2">
    <citation type="submission" date="2021-04" db="EMBL/GenBank/DDBJ databases">
        <title>Genome-wide patterns of bracovirus chromosomal integration into multiple host tissues during parasitism.</title>
        <authorList>
            <person name="Chebbi M.A.C."/>
        </authorList>
    </citation>
    <scope>NUCLEOTIDE SEQUENCE</scope>
    <source>
        <tissue evidence="8">Whole body</tissue>
    </source>
</reference>
<sequence>MFLNETLVLLTYTANMMATLPNETSSKNFSNTNVDHHSDSEANNNYLTTLSPEEEENKFNLEDDWYMWRCYQPYGCFYIGAPWSGENRPVSTFPGRPESVDPHYMLYTRERSNDPYELLIDQLDIVRKSPLKNNTTLYFIVHGYLDNGDKTWILRTKRELLIREDCNVVVVNWIAGAGPPYPQAVANTRLVGAMTARLAMQLIQEAGVPEHRFHAIGHSLGAHTCGYIGYYLRVQYGYKLGRITGLDPAEPHFSNTSPMVRLDPTDAEFVTAIHTDSSPFVTGGLGISQPVGHIDFYPNGGRNQPGCNHGVLNSITLERGSFFRGIKRFLGCNHIRSYDYFIESINTNCPFIAVPCSSWSNFQEGKCFDCISQYCPRFGFDAQPGNYHASVYLMTAAEKPFCRGHYKITINISKTAESVDHGGEVGMFVIRVIGAATNGSNNNYEHDSDRDSDIKISERLELSEASKYYEPGSSHTVVLPGEIVGTPEAVEITWEYQTSVFNPLTWRLLHKPKAYIDSLRIDSLEAGQGITVCPDEGKTITANEPKILTVENCRYHTPDSNNEEDRGSKEKTYYNNKNNNKSWYHLIHRPLNVFPLPREVINTRFILYTNDNPTEGQVLIVGKDKSIKRSNFDPKRKTKFIIHGFIDTTLSNWVKEMRNELLKHGDYNVIIVDWAGGSLPLYTQATANTRLVGLEIAHLIKHLHTNYGLEMGDVHLIGHSLGAHTAGYAGEKLQGEVGRITGLDPAEPNFQGMPSHIRLDWTDAQLVDPCGHLDFYPNNGKEQPGCTDLSETTPSLPLTLIREGLEEASRVLVACNHIRAIKLFIESINSKCQYVAHECNNYANFLRGECFSCKNNNSLSCSIMGYHADQSPALVKRLAMGQSASTALLGSKFYVSTGKEDPYCRRHYRITINLARPQTAESWVQGFMKVTLHAENGIIRNMDLTPNGYMRLEHGTTRKIVVAHHGGAANDMGKIRKVELAWTYDMDVKYGLKLDDIHLIGHSLGAHTAGYAGEKLQGKIGRLSALDPAKPDFENMSSDMRLDSTDAQFVDVIHTGSRGIFRTGINHPCGHLDFYPNNGDDQPGYTSVILAKFCNHVRAIKLFTESINSNCQFTAYECDSYDNFIEETQYRIAIQSTNPSQAKNWARGLINVTLHADDEIIRNMQLTQNENRLRLRYGGTTKVVAVPPASFKGDIGRIRKVELT</sequence>
<dbReference type="Proteomes" id="UP000729913">
    <property type="component" value="Unassembled WGS sequence"/>
</dbReference>
<dbReference type="Pfam" id="PF00151">
    <property type="entry name" value="Lipase"/>
    <property type="match status" value="3"/>
</dbReference>
<evidence type="ECO:0000256" key="2">
    <source>
        <dbReference type="ARBA" id="ARBA00013179"/>
    </source>
</evidence>
<evidence type="ECO:0000313" key="8">
    <source>
        <dbReference type="EMBL" id="KAG8039695.1"/>
    </source>
</evidence>
<evidence type="ECO:0000259" key="7">
    <source>
        <dbReference type="Pfam" id="PF00151"/>
    </source>
</evidence>
<organism evidence="8 9">
    <name type="scientific">Cotesia typhae</name>
    <dbReference type="NCBI Taxonomy" id="2053667"/>
    <lineage>
        <taxon>Eukaryota</taxon>
        <taxon>Metazoa</taxon>
        <taxon>Ecdysozoa</taxon>
        <taxon>Arthropoda</taxon>
        <taxon>Hexapoda</taxon>
        <taxon>Insecta</taxon>
        <taxon>Pterygota</taxon>
        <taxon>Neoptera</taxon>
        <taxon>Endopterygota</taxon>
        <taxon>Hymenoptera</taxon>
        <taxon>Apocrita</taxon>
        <taxon>Ichneumonoidea</taxon>
        <taxon>Braconidae</taxon>
        <taxon>Microgastrinae</taxon>
        <taxon>Cotesia</taxon>
    </lineage>
</organism>
<dbReference type="InterPro" id="IPR000734">
    <property type="entry name" value="TAG_lipase"/>
</dbReference>
<dbReference type="EC" id="3.1.1.32" evidence="2"/>
<keyword evidence="9" id="KW-1185">Reference proteome</keyword>
<evidence type="ECO:0000256" key="4">
    <source>
        <dbReference type="ARBA" id="ARBA00023157"/>
    </source>
</evidence>
<feature type="domain" description="Lipase" evidence="7">
    <location>
        <begin position="70"/>
        <end position="401"/>
    </location>
</feature>
<gene>
    <name evidence="8" type="ORF">G9C98_000424</name>
</gene>
<dbReference type="GO" id="GO:0008970">
    <property type="term" value="F:phospholipase A1 activity"/>
    <property type="evidence" value="ECO:0007669"/>
    <property type="project" value="UniProtKB-EC"/>
</dbReference>
<dbReference type="InterPro" id="IPR013818">
    <property type="entry name" value="Lipase"/>
</dbReference>
<comment type="catalytic activity">
    <reaction evidence="1">
        <text>a 1,2-diacyl-sn-glycero-3-phosphocholine + H2O = a 2-acyl-sn-glycero-3-phosphocholine + a fatty acid + H(+)</text>
        <dbReference type="Rhea" id="RHEA:18689"/>
        <dbReference type="ChEBI" id="CHEBI:15377"/>
        <dbReference type="ChEBI" id="CHEBI:15378"/>
        <dbReference type="ChEBI" id="CHEBI:28868"/>
        <dbReference type="ChEBI" id="CHEBI:57643"/>
        <dbReference type="ChEBI" id="CHEBI:57875"/>
        <dbReference type="EC" id="3.1.1.32"/>
    </reaction>
</comment>
<proteinExistence type="inferred from homology"/>
<dbReference type="FunFam" id="3.40.50.1820:FF:000033">
    <property type="entry name" value="Pancreatic triacylglycerol lipase"/>
    <property type="match status" value="1"/>
</dbReference>
<evidence type="ECO:0000256" key="3">
    <source>
        <dbReference type="ARBA" id="ARBA00022801"/>
    </source>
</evidence>
<dbReference type="PANTHER" id="PTHR11610:SF185">
    <property type="entry name" value="LD47264P"/>
    <property type="match status" value="1"/>
</dbReference>
<keyword evidence="3" id="KW-0378">Hydrolase</keyword>
<dbReference type="AlphaFoldDB" id="A0A8J5QQW6"/>
<accession>A0A8J5QQW6</accession>
<comment type="similarity">
    <text evidence="5">Belongs to the AB hydrolase superfamily. Lipase family.</text>
</comment>
<feature type="domain" description="Lipase" evidence="7">
    <location>
        <begin position="989"/>
        <end position="1130"/>
    </location>
</feature>
<dbReference type="GO" id="GO:0016042">
    <property type="term" value="P:lipid catabolic process"/>
    <property type="evidence" value="ECO:0007669"/>
    <property type="project" value="TreeGrafter"/>
</dbReference>
<feature type="domain" description="Lipase" evidence="7">
    <location>
        <begin position="578"/>
        <end position="873"/>
    </location>
</feature>
<dbReference type="InterPro" id="IPR033906">
    <property type="entry name" value="Lipase_N"/>
</dbReference>
<evidence type="ECO:0000256" key="6">
    <source>
        <dbReference type="SAM" id="MobiDB-lite"/>
    </source>
</evidence>
<evidence type="ECO:0000313" key="9">
    <source>
        <dbReference type="Proteomes" id="UP000729913"/>
    </source>
</evidence>
<dbReference type="CDD" id="cd00707">
    <property type="entry name" value="Pancreat_lipase_like"/>
    <property type="match status" value="2"/>
</dbReference>
<evidence type="ECO:0000256" key="1">
    <source>
        <dbReference type="ARBA" id="ARBA00000111"/>
    </source>
</evidence>
<dbReference type="GO" id="GO:0005615">
    <property type="term" value="C:extracellular space"/>
    <property type="evidence" value="ECO:0007669"/>
    <property type="project" value="TreeGrafter"/>
</dbReference>
<dbReference type="OrthoDB" id="199913at2759"/>
<dbReference type="PANTHER" id="PTHR11610">
    <property type="entry name" value="LIPASE"/>
    <property type="match status" value="1"/>
</dbReference>